<accession>A0ABN8VVL9</accession>
<keyword evidence="1" id="KW-1133">Transmembrane helix</keyword>
<evidence type="ECO:0000313" key="2">
    <source>
        <dbReference type="EMBL" id="CAI2717708.1"/>
    </source>
</evidence>
<evidence type="ECO:0000256" key="1">
    <source>
        <dbReference type="SAM" id="Phobius"/>
    </source>
</evidence>
<evidence type="ECO:0000313" key="3">
    <source>
        <dbReference type="Proteomes" id="UP001157733"/>
    </source>
</evidence>
<name>A0ABN8VVL9_9BACT</name>
<dbReference type="EMBL" id="OX336137">
    <property type="protein sequence ID" value="CAI2717708.1"/>
    <property type="molecule type" value="Genomic_DNA"/>
</dbReference>
<dbReference type="RefSeq" id="WP_282010628.1">
    <property type="nucleotide sequence ID" value="NZ_OX336137.1"/>
</dbReference>
<protein>
    <submittedName>
        <fullName evidence="2">Uncharacterized protein</fullName>
    </submittedName>
</protein>
<proteinExistence type="predicted"/>
<keyword evidence="1" id="KW-0812">Transmembrane</keyword>
<dbReference type="Proteomes" id="UP001157733">
    <property type="component" value="Chromosome"/>
</dbReference>
<organism evidence="2 3">
    <name type="scientific">Nitrospina watsonii</name>
    <dbReference type="NCBI Taxonomy" id="1323948"/>
    <lineage>
        <taxon>Bacteria</taxon>
        <taxon>Pseudomonadati</taxon>
        <taxon>Nitrospinota/Tectimicrobiota group</taxon>
        <taxon>Nitrospinota</taxon>
        <taxon>Nitrospinia</taxon>
        <taxon>Nitrospinales</taxon>
        <taxon>Nitrospinaceae</taxon>
        <taxon>Nitrospina</taxon>
    </lineage>
</organism>
<feature type="transmembrane region" description="Helical" evidence="1">
    <location>
        <begin position="6"/>
        <end position="24"/>
    </location>
</feature>
<reference evidence="2 3" key="1">
    <citation type="submission" date="2022-09" db="EMBL/GenBank/DDBJ databases">
        <authorList>
            <person name="Kop L."/>
        </authorList>
    </citation>
    <scope>NUCLEOTIDE SEQUENCE [LARGE SCALE GENOMIC DNA]</scope>
    <source>
        <strain evidence="2 3">347</strain>
    </source>
</reference>
<gene>
    <name evidence="2" type="ORF">NSPWAT_0849</name>
</gene>
<keyword evidence="1" id="KW-0472">Membrane</keyword>
<keyword evidence="3" id="KW-1185">Reference proteome</keyword>
<sequence>MSGVHILEFIVVAAVLIAVGIPLFSKLSGKRLYSPLDPAGEEYKHLLVRKEEVLLSIKELEFDFNTDKISKTDYDNLLAKLEEEAFQILKRIDELEEQFKADKKKKPKKSKQVDAA</sequence>